<reference evidence="2 3" key="1">
    <citation type="submission" date="2015-04" db="EMBL/GenBank/DDBJ databases">
        <authorList>
            <person name="Hodson T.S."/>
            <person name="Hyde J.R."/>
            <person name="Schouten J.T."/>
            <person name="Crockett J.T."/>
            <person name="Smith T.A."/>
            <person name="Merrill B.D."/>
            <person name="Crook M.B."/>
            <person name="Griffitts J.S."/>
            <person name="Burnett S.H."/>
            <person name="Grose J.H."/>
            <person name="Breakwell D.P."/>
        </authorList>
    </citation>
    <scope>NUCLEOTIDE SEQUENCE [LARGE SCALE GENOMIC DNA]</scope>
</reference>
<gene>
    <name evidence="2" type="ORF">PHIN3_108</name>
</gene>
<dbReference type="Gene3D" id="3.30.300.200">
    <property type="match status" value="1"/>
</dbReference>
<dbReference type="KEGG" id="vg:26638837"/>
<protein>
    <submittedName>
        <fullName evidence="2">Baseplate wedge</fullName>
    </submittedName>
</protein>
<evidence type="ECO:0000313" key="3">
    <source>
        <dbReference type="Proteomes" id="UP000202958"/>
    </source>
</evidence>
<dbReference type="GeneID" id="26638837"/>
<proteinExistence type="predicted"/>
<dbReference type="InterPro" id="IPR049026">
    <property type="entry name" value="Gp6-like_N"/>
</dbReference>
<organism evidence="2 3">
    <name type="scientific">Sinorhizobium phage phiN3</name>
    <dbReference type="NCBI Taxonomy" id="1647405"/>
    <lineage>
        <taxon>Viruses</taxon>
        <taxon>Duplodnaviria</taxon>
        <taxon>Heunggongvirae</taxon>
        <taxon>Uroviricota</taxon>
        <taxon>Caudoviricetes</taxon>
        <taxon>Emdodecavirus</taxon>
        <taxon>Emdodecavirus N3</taxon>
    </lineage>
</organism>
<dbReference type="EMBL" id="KR052482">
    <property type="protein sequence ID" value="AKF13373.1"/>
    <property type="molecule type" value="Genomic_DNA"/>
</dbReference>
<accession>A0A0F6SJ07</accession>
<feature type="domain" description="Baseplate wedge protein gp6-like N-terminal helical" evidence="1">
    <location>
        <begin position="10"/>
        <end position="82"/>
    </location>
</feature>
<name>A0A0F6SJ07_9CAUD</name>
<dbReference type="Pfam" id="PF21379">
    <property type="entry name" value="Gp6-like_1st"/>
    <property type="match status" value="1"/>
</dbReference>
<dbReference type="RefSeq" id="YP_009212348.1">
    <property type="nucleotide sequence ID" value="NC_028945.1"/>
</dbReference>
<keyword evidence="3" id="KW-1185">Reference proteome</keyword>
<dbReference type="Proteomes" id="UP000202958">
    <property type="component" value="Segment"/>
</dbReference>
<evidence type="ECO:0000259" key="1">
    <source>
        <dbReference type="Pfam" id="PF21379"/>
    </source>
</evidence>
<sequence length="594" mass="65680">MAEKFTELDFFAVKENLKEYLKNQENFKDYDFAGSNINVLLDVLAYNTMYNNIYTNMAFSEMFLDSAQLRDSAVSRSKELNYVPRSRTSSFAVVQVEVLNVIGTPAFITLPKYSKFQGKVGNITYTFTTNETYAIDASSGSYCSGDIPIYEGAIVTEAFEVKTADQRFVLSNPDIDTSSIFLTVRATTEQDSVKTEYSRRDNLFGVRVDDPVFYLNEADKGKYEISFGRNSFGVQPTVGNVIEVSYRVSSGDAPNGVKTFSLLHAVEGYATKVTTMSKSTGGAERESVESIKYFAPKSIQIQDRAVLGSDYMVLLKNRFPEITAIAVYGGEEVDPPQYGRTIISLAVNDMDGFSENVRQRCLEYLKDRCVLGIEPIIRAPEYLYVTVDTSVKYDLSKTSAGAGQVKELVNQAIKNFSKTNLNDFGKVLRASKLYATIDGAFDKIISNETNIRIMVSLTPALATANKYEILFGNELERGKIIKAGDNITTYTPCVTSTTFHIAGVVGYVMDDGNGVLNFVKNVNNTFTYVKRAIGTIDYTTGKLVLNKLNITEYSGSGIEFSVTPKYSDVTSPKSRIIKIRDVDIGITVSGVHGG</sequence>
<dbReference type="OrthoDB" id="668at10239"/>
<evidence type="ECO:0000313" key="2">
    <source>
        <dbReference type="EMBL" id="AKF13373.1"/>
    </source>
</evidence>